<dbReference type="Gene3D" id="1.25.40.10">
    <property type="entry name" value="Tetratricopeptide repeat domain"/>
    <property type="match status" value="1"/>
</dbReference>
<name>A0A1W6SLQ0_9PROT</name>
<evidence type="ECO:0000313" key="1">
    <source>
        <dbReference type="EMBL" id="ARO86726.1"/>
    </source>
</evidence>
<dbReference type="InterPro" id="IPR011990">
    <property type="entry name" value="TPR-like_helical_dom_sf"/>
</dbReference>
<dbReference type="SUPFAM" id="SSF48439">
    <property type="entry name" value="Protein prenylyltransferase"/>
    <property type="match status" value="1"/>
</dbReference>
<dbReference type="KEGG" id="nlc:EBAPG3_002470"/>
<gene>
    <name evidence="1" type="ORF">EBAPG3_002470</name>
</gene>
<accession>A0A1W6SLQ0</accession>
<dbReference type="Proteomes" id="UP000012179">
    <property type="component" value="Chromosome"/>
</dbReference>
<dbReference type="eggNOG" id="COG0457">
    <property type="taxonomic scope" value="Bacteria"/>
</dbReference>
<sequence length="70" mass="8284">MVLEKKGEWQVLLKLAQQEVKHDPANAAAWYSARVAYTHLKQYTQAVHARRERKLDPSRAERYFNTYILP</sequence>
<keyword evidence="2" id="KW-1185">Reference proteome</keyword>
<dbReference type="EMBL" id="CP021106">
    <property type="protein sequence ID" value="ARO86726.1"/>
    <property type="molecule type" value="Genomic_DNA"/>
</dbReference>
<evidence type="ECO:0000313" key="2">
    <source>
        <dbReference type="Proteomes" id="UP000012179"/>
    </source>
</evidence>
<proteinExistence type="predicted"/>
<organism evidence="1 2">
    <name type="scientific">Nitrosospira lacus</name>
    <dbReference type="NCBI Taxonomy" id="1288494"/>
    <lineage>
        <taxon>Bacteria</taxon>
        <taxon>Pseudomonadati</taxon>
        <taxon>Pseudomonadota</taxon>
        <taxon>Betaproteobacteria</taxon>
        <taxon>Nitrosomonadales</taxon>
        <taxon>Nitrosomonadaceae</taxon>
        <taxon>Nitrosospira</taxon>
    </lineage>
</organism>
<dbReference type="AlphaFoldDB" id="A0A1W6SLQ0"/>
<protein>
    <submittedName>
        <fullName evidence="1">Uncharacterized protein</fullName>
    </submittedName>
</protein>
<reference evidence="1 2" key="1">
    <citation type="journal article" date="2015" name="Int. J. Syst. Evol. Microbiol.">
        <title>Nitrosospira lacus sp. nov., a psychrotolerant, ammonia-oxidizing bacterium from sandy lake sediment.</title>
        <authorList>
            <person name="Urakawa H."/>
            <person name="Garcia J.C."/>
            <person name="Nielsen J.L."/>
            <person name="Le V.Q."/>
            <person name="Kozlowski J.A."/>
            <person name="Stein L.Y."/>
            <person name="Lim C.K."/>
            <person name="Pommerening-Roser A."/>
            <person name="Martens-Habbena W."/>
            <person name="Stahl D.A."/>
            <person name="Klotz M.G."/>
        </authorList>
    </citation>
    <scope>NUCLEOTIDE SEQUENCE [LARGE SCALE GENOMIC DNA]</scope>
    <source>
        <strain evidence="1 2">APG3</strain>
    </source>
</reference>